<protein>
    <submittedName>
        <fullName evidence="2">Uncharacterized protein</fullName>
    </submittedName>
</protein>
<dbReference type="OMA" id="YCTIISG"/>
<organism evidence="3">
    <name type="scientific">Perkinsus marinus (strain ATCC 50983 / TXsc)</name>
    <dbReference type="NCBI Taxonomy" id="423536"/>
    <lineage>
        <taxon>Eukaryota</taxon>
        <taxon>Sar</taxon>
        <taxon>Alveolata</taxon>
        <taxon>Perkinsozoa</taxon>
        <taxon>Perkinsea</taxon>
        <taxon>Perkinsida</taxon>
        <taxon>Perkinsidae</taxon>
        <taxon>Perkinsus</taxon>
    </lineage>
</organism>
<evidence type="ECO:0000313" key="3">
    <source>
        <dbReference type="Proteomes" id="UP000007800"/>
    </source>
</evidence>
<dbReference type="Proteomes" id="UP000007800">
    <property type="component" value="Unassembled WGS sequence"/>
</dbReference>
<name>C5KRQ6_PERM5</name>
<feature type="transmembrane region" description="Helical" evidence="1">
    <location>
        <begin position="74"/>
        <end position="96"/>
    </location>
</feature>
<evidence type="ECO:0000256" key="1">
    <source>
        <dbReference type="SAM" id="Phobius"/>
    </source>
</evidence>
<dbReference type="AlphaFoldDB" id="C5KRQ6"/>
<keyword evidence="1" id="KW-0812">Transmembrane</keyword>
<accession>C5KRQ6</accession>
<dbReference type="RefSeq" id="XP_002781042.1">
    <property type="nucleotide sequence ID" value="XM_002780996.1"/>
</dbReference>
<gene>
    <name evidence="2" type="ORF">Pmar_PMAR011041</name>
</gene>
<keyword evidence="3" id="KW-1185">Reference proteome</keyword>
<keyword evidence="1" id="KW-1133">Transmembrane helix</keyword>
<feature type="non-terminal residue" evidence="2">
    <location>
        <position position="187"/>
    </location>
</feature>
<dbReference type="GeneID" id="9055631"/>
<keyword evidence="1" id="KW-0472">Membrane</keyword>
<proteinExistence type="predicted"/>
<evidence type="ECO:0000313" key="2">
    <source>
        <dbReference type="EMBL" id="EER12837.1"/>
    </source>
</evidence>
<sequence length="187" mass="20489">MTGAALGMICVVANYDDRAAVFVEAMVIGYIGKLASLYPPIQYAGRQFMNTWFVVCLDLTIATTDSKKEMVIAAAWRVGLTTCGILYCTIISGMLFPDFASDQMRLRSAHAISRAGHGVKCAVDQLVVSRTSNEDNIEIEDLREQFGSDVFQDLQTVMSCQSDAAAEIAVFGRTMLLSDMSTRVFKN</sequence>
<dbReference type="InParanoid" id="C5KRQ6"/>
<dbReference type="EMBL" id="GG675911">
    <property type="protein sequence ID" value="EER12837.1"/>
    <property type="molecule type" value="Genomic_DNA"/>
</dbReference>
<reference evidence="2 3" key="1">
    <citation type="submission" date="2008-07" db="EMBL/GenBank/DDBJ databases">
        <authorList>
            <person name="El-Sayed N."/>
            <person name="Caler E."/>
            <person name="Inman J."/>
            <person name="Amedeo P."/>
            <person name="Hass B."/>
            <person name="Wortman J."/>
        </authorList>
    </citation>
    <scope>NUCLEOTIDE SEQUENCE [LARGE SCALE GENOMIC DNA]</scope>
    <source>
        <strain evidence="3">ATCC 50983 / TXsc</strain>
    </source>
</reference>